<dbReference type="InterPro" id="IPR005790">
    <property type="entry name" value="DNA_polIII_delta"/>
</dbReference>
<dbReference type="GO" id="GO:0006261">
    <property type="term" value="P:DNA-templated DNA replication"/>
    <property type="evidence" value="ECO:0007669"/>
    <property type="project" value="TreeGrafter"/>
</dbReference>
<keyword evidence="4" id="KW-0548">Nucleotidyltransferase</keyword>
<dbReference type="GO" id="GO:0009360">
    <property type="term" value="C:DNA polymerase III complex"/>
    <property type="evidence" value="ECO:0007669"/>
    <property type="project" value="InterPro"/>
</dbReference>
<dbReference type="Pfam" id="PF06144">
    <property type="entry name" value="DNA_pol3_delta"/>
    <property type="match status" value="1"/>
</dbReference>
<evidence type="ECO:0000256" key="8">
    <source>
        <dbReference type="ARBA" id="ARBA00049244"/>
    </source>
</evidence>
<evidence type="ECO:0000256" key="6">
    <source>
        <dbReference type="ARBA" id="ARBA00022932"/>
    </source>
</evidence>
<dbReference type="EMBL" id="PNHE01000045">
    <property type="protein sequence ID" value="PMC57799.1"/>
    <property type="molecule type" value="Genomic_DNA"/>
</dbReference>
<dbReference type="SUPFAM" id="SSF48019">
    <property type="entry name" value="post-AAA+ oligomerization domain-like"/>
    <property type="match status" value="1"/>
</dbReference>
<dbReference type="SUPFAM" id="SSF52540">
    <property type="entry name" value="P-loop containing nucleoside triphosphate hydrolases"/>
    <property type="match status" value="1"/>
</dbReference>
<keyword evidence="6" id="KW-0239">DNA-directed DNA polymerase</keyword>
<dbReference type="OrthoDB" id="9775929at2"/>
<name>A0A1G8JBB3_9LACT</name>
<organism evidence="11 12">
    <name type="scientific">Dolosicoccus paucivorans</name>
    <dbReference type="NCBI Taxonomy" id="84521"/>
    <lineage>
        <taxon>Bacteria</taxon>
        <taxon>Bacillati</taxon>
        <taxon>Bacillota</taxon>
        <taxon>Bacilli</taxon>
        <taxon>Lactobacillales</taxon>
        <taxon>Aerococcaceae</taxon>
        <taxon>Dolosicoccus</taxon>
    </lineage>
</organism>
<dbReference type="Pfam" id="PF21694">
    <property type="entry name" value="DNA_pol3_delta_C"/>
    <property type="match status" value="1"/>
</dbReference>
<protein>
    <recommendedName>
        <fullName evidence="2">DNA polymerase III subunit delta</fullName>
        <ecNumber evidence="1">2.7.7.7</ecNumber>
    </recommendedName>
</protein>
<dbReference type="Proteomes" id="UP000235682">
    <property type="component" value="Unassembled WGS sequence"/>
</dbReference>
<sequence length="339" mass="39550">MEFQAAMRELKRQIFHPVYTLIGTEEYLKRQFLRAIRYQMNEQEETDLVRLDLNEVALDAVLDEAETFSFFTDRKLLIVENSLFVTPKNPNPIEDHEQKRLLDYLKAPNPSTTIVFCVPYDQLDKRKKIAKAFLTETELVDISQLKEQEVRQYVLNYLQNAPFKITRDGIEALLVRTDFHLTHTMTELEKIETFASNRQEPISKGEIQRLVPRSLEGDIFELTNAMLKRQVSQAVQIYRDLLLLGNEPIALHGLIVSQFRIIIQAKILSRQGEHEAQISKKLSAHPYRVKMALQIGAGMPLDQLLNYYNHLAEVDYQMKTGHGLRDNHFYILLTQLMYI</sequence>
<dbReference type="InterPro" id="IPR048466">
    <property type="entry name" value="DNA_pol3_delta-like_C"/>
</dbReference>
<feature type="domain" description="DNA polymerase III delta N-terminal" evidence="9">
    <location>
        <begin position="19"/>
        <end position="141"/>
    </location>
</feature>
<dbReference type="PANTHER" id="PTHR34388:SF1">
    <property type="entry name" value="DNA POLYMERASE III SUBUNIT DELTA"/>
    <property type="match status" value="1"/>
</dbReference>
<gene>
    <name evidence="11" type="ORF">CJ205_07755</name>
</gene>
<reference evidence="11 12" key="1">
    <citation type="submission" date="2017-09" db="EMBL/GenBank/DDBJ databases">
        <title>Bacterial strain isolated from the female urinary microbiota.</title>
        <authorList>
            <person name="Thomas-White K."/>
            <person name="Kumar N."/>
            <person name="Forster S."/>
            <person name="Putonti C."/>
            <person name="Lawley T."/>
            <person name="Wolfe A.J."/>
        </authorList>
    </citation>
    <scope>NUCLEOTIDE SEQUENCE [LARGE SCALE GENOMIC DNA]</scope>
    <source>
        <strain evidence="11 12">UMB0852</strain>
    </source>
</reference>
<dbReference type="InterPro" id="IPR027417">
    <property type="entry name" value="P-loop_NTPase"/>
</dbReference>
<evidence type="ECO:0000259" key="10">
    <source>
        <dbReference type="Pfam" id="PF21694"/>
    </source>
</evidence>
<dbReference type="Gene3D" id="3.40.50.300">
    <property type="entry name" value="P-loop containing nucleotide triphosphate hydrolases"/>
    <property type="match status" value="1"/>
</dbReference>
<feature type="domain" description="DNA polymerase III delta subunit-like C-terminal" evidence="10">
    <location>
        <begin position="216"/>
        <end position="335"/>
    </location>
</feature>
<evidence type="ECO:0000313" key="12">
    <source>
        <dbReference type="Proteomes" id="UP000235682"/>
    </source>
</evidence>
<evidence type="ECO:0000256" key="3">
    <source>
        <dbReference type="ARBA" id="ARBA00022679"/>
    </source>
</evidence>
<dbReference type="GO" id="GO:0003677">
    <property type="term" value="F:DNA binding"/>
    <property type="evidence" value="ECO:0007669"/>
    <property type="project" value="InterPro"/>
</dbReference>
<evidence type="ECO:0000256" key="7">
    <source>
        <dbReference type="ARBA" id="ARBA00034754"/>
    </source>
</evidence>
<proteinExistence type="inferred from homology"/>
<comment type="catalytic activity">
    <reaction evidence="8">
        <text>DNA(n) + a 2'-deoxyribonucleoside 5'-triphosphate = DNA(n+1) + diphosphate</text>
        <dbReference type="Rhea" id="RHEA:22508"/>
        <dbReference type="Rhea" id="RHEA-COMP:17339"/>
        <dbReference type="Rhea" id="RHEA-COMP:17340"/>
        <dbReference type="ChEBI" id="CHEBI:33019"/>
        <dbReference type="ChEBI" id="CHEBI:61560"/>
        <dbReference type="ChEBI" id="CHEBI:173112"/>
        <dbReference type="EC" id="2.7.7.7"/>
    </reaction>
</comment>
<accession>A0A1G8JBB3</accession>
<keyword evidence="12" id="KW-1185">Reference proteome</keyword>
<dbReference type="GO" id="GO:0003887">
    <property type="term" value="F:DNA-directed DNA polymerase activity"/>
    <property type="evidence" value="ECO:0007669"/>
    <property type="project" value="UniProtKB-KW"/>
</dbReference>
<evidence type="ECO:0000256" key="5">
    <source>
        <dbReference type="ARBA" id="ARBA00022705"/>
    </source>
</evidence>
<dbReference type="AlphaFoldDB" id="A0A1G8JBB3"/>
<dbReference type="InterPro" id="IPR008921">
    <property type="entry name" value="DNA_pol3_clamp-load_cplx_C"/>
</dbReference>
<dbReference type="PANTHER" id="PTHR34388">
    <property type="entry name" value="DNA POLYMERASE III SUBUNIT DELTA"/>
    <property type="match status" value="1"/>
</dbReference>
<dbReference type="RefSeq" id="WP_092084118.1">
    <property type="nucleotide sequence ID" value="NZ_FNEL01000004.1"/>
</dbReference>
<dbReference type="Gene3D" id="1.20.272.10">
    <property type="match status" value="1"/>
</dbReference>
<dbReference type="NCBIfam" id="TIGR01128">
    <property type="entry name" value="holA"/>
    <property type="match status" value="1"/>
</dbReference>
<dbReference type="Gene3D" id="1.10.8.60">
    <property type="match status" value="1"/>
</dbReference>
<keyword evidence="5" id="KW-0235">DNA replication</keyword>
<comment type="similarity">
    <text evidence="7">Belongs to the DNA polymerase HolA subunit family.</text>
</comment>
<dbReference type="STRING" id="84521.SAMN04487994_100427"/>
<evidence type="ECO:0000256" key="2">
    <source>
        <dbReference type="ARBA" id="ARBA00017703"/>
    </source>
</evidence>
<evidence type="ECO:0000256" key="4">
    <source>
        <dbReference type="ARBA" id="ARBA00022695"/>
    </source>
</evidence>
<dbReference type="InterPro" id="IPR010372">
    <property type="entry name" value="DNA_pol3_delta_N"/>
</dbReference>
<evidence type="ECO:0000256" key="1">
    <source>
        <dbReference type="ARBA" id="ARBA00012417"/>
    </source>
</evidence>
<evidence type="ECO:0000259" key="9">
    <source>
        <dbReference type="Pfam" id="PF06144"/>
    </source>
</evidence>
<keyword evidence="3" id="KW-0808">Transferase</keyword>
<evidence type="ECO:0000313" key="11">
    <source>
        <dbReference type="EMBL" id="PMC57799.1"/>
    </source>
</evidence>
<dbReference type="EC" id="2.7.7.7" evidence="1"/>
<comment type="caution">
    <text evidence="11">The sequence shown here is derived from an EMBL/GenBank/DDBJ whole genome shotgun (WGS) entry which is preliminary data.</text>
</comment>